<dbReference type="InterPro" id="IPR051533">
    <property type="entry name" value="WaaL-like"/>
</dbReference>
<name>A0A2T5J7J8_9SPHI</name>
<accession>A0A2T5J7J8</accession>
<dbReference type="GO" id="GO:0016020">
    <property type="term" value="C:membrane"/>
    <property type="evidence" value="ECO:0007669"/>
    <property type="project" value="UniProtKB-SubCell"/>
</dbReference>
<dbReference type="GO" id="GO:0016874">
    <property type="term" value="F:ligase activity"/>
    <property type="evidence" value="ECO:0007669"/>
    <property type="project" value="UniProtKB-KW"/>
</dbReference>
<dbReference type="EMBL" id="QAOQ01000006">
    <property type="protein sequence ID" value="PTQ95127.1"/>
    <property type="molecule type" value="Genomic_DNA"/>
</dbReference>
<dbReference type="Proteomes" id="UP000244168">
    <property type="component" value="Unassembled WGS sequence"/>
</dbReference>
<feature type="transmembrane region" description="Helical" evidence="5">
    <location>
        <begin position="161"/>
        <end position="185"/>
    </location>
</feature>
<evidence type="ECO:0000256" key="3">
    <source>
        <dbReference type="ARBA" id="ARBA00022989"/>
    </source>
</evidence>
<keyword evidence="3 5" id="KW-1133">Transmembrane helix</keyword>
<feature type="transmembrane region" description="Helical" evidence="5">
    <location>
        <begin position="339"/>
        <end position="364"/>
    </location>
</feature>
<feature type="transmembrane region" description="Helical" evidence="5">
    <location>
        <begin position="90"/>
        <end position="110"/>
    </location>
</feature>
<dbReference type="InterPro" id="IPR007016">
    <property type="entry name" value="O-antigen_ligase-rel_domated"/>
</dbReference>
<feature type="transmembrane region" description="Helical" evidence="5">
    <location>
        <begin position="192"/>
        <end position="210"/>
    </location>
</feature>
<evidence type="ECO:0000256" key="2">
    <source>
        <dbReference type="ARBA" id="ARBA00022692"/>
    </source>
</evidence>
<evidence type="ECO:0000256" key="1">
    <source>
        <dbReference type="ARBA" id="ARBA00004141"/>
    </source>
</evidence>
<gene>
    <name evidence="7" type="ORF">C8P68_106342</name>
</gene>
<feature type="transmembrane region" description="Helical" evidence="5">
    <location>
        <begin position="12"/>
        <end position="30"/>
    </location>
</feature>
<evidence type="ECO:0000259" key="6">
    <source>
        <dbReference type="Pfam" id="PF04932"/>
    </source>
</evidence>
<feature type="domain" description="O-antigen ligase-related" evidence="6">
    <location>
        <begin position="201"/>
        <end position="355"/>
    </location>
</feature>
<proteinExistence type="predicted"/>
<protein>
    <submittedName>
        <fullName evidence="7">O-antigen ligase</fullName>
    </submittedName>
</protein>
<evidence type="ECO:0000313" key="7">
    <source>
        <dbReference type="EMBL" id="PTQ95127.1"/>
    </source>
</evidence>
<evidence type="ECO:0000313" key="8">
    <source>
        <dbReference type="Proteomes" id="UP000244168"/>
    </source>
</evidence>
<sequence length="439" mass="49667">MKNKLLLTGDSLQNQISYYLIMLLLVTLPFDKFYSQTAFICFAVHTLIHLRCKDLDGLWNIRNLALISVFLITLISLTYTHFFNLGLDELTRLLLVLLIPVFFAINPFNFSKYRDRLLLVFSVVCVGCVLFLYTCAFRRIIYFHLPLKSIFSDTFVNHHFSAPLGIHATFFSLQVAIALVNLLLLAIKETKWLYRCLCAAGMLFLTAGIVQLGSKAILVALVLTVVLAIPILTLRGRARLRFALISAALSAMVIGGALKAKSFKERYVAELKTDFSQNTSTNESADPRLVRWQTAAEIVYKRPILGYGSGAELPLLMDAYFQKKLYSSYLFKLNAHNQYITFLITSGIVGLLFYLCTLGFGFATAYIRHDVMLMTFILLITTVSISESLLNAEKSVYFYALFFSFLVYALPRKTMAKGDTKTQYFFNQRATKSANSPSF</sequence>
<feature type="transmembrane region" description="Helical" evidence="5">
    <location>
        <begin position="117"/>
        <end position="141"/>
    </location>
</feature>
<keyword evidence="4 5" id="KW-0472">Membrane</keyword>
<feature type="transmembrane region" description="Helical" evidence="5">
    <location>
        <begin position="64"/>
        <end position="84"/>
    </location>
</feature>
<dbReference type="AlphaFoldDB" id="A0A2T5J7J8"/>
<evidence type="ECO:0000256" key="4">
    <source>
        <dbReference type="ARBA" id="ARBA00023136"/>
    </source>
</evidence>
<organism evidence="7 8">
    <name type="scientific">Mucilaginibacter yixingensis</name>
    <dbReference type="NCBI Taxonomy" id="1295612"/>
    <lineage>
        <taxon>Bacteria</taxon>
        <taxon>Pseudomonadati</taxon>
        <taxon>Bacteroidota</taxon>
        <taxon>Sphingobacteriia</taxon>
        <taxon>Sphingobacteriales</taxon>
        <taxon>Sphingobacteriaceae</taxon>
        <taxon>Mucilaginibacter</taxon>
    </lineage>
</organism>
<evidence type="ECO:0000256" key="5">
    <source>
        <dbReference type="SAM" id="Phobius"/>
    </source>
</evidence>
<feature type="transmembrane region" description="Helical" evidence="5">
    <location>
        <begin position="396"/>
        <end position="411"/>
    </location>
</feature>
<feature type="transmembrane region" description="Helical" evidence="5">
    <location>
        <begin position="371"/>
        <end position="390"/>
    </location>
</feature>
<keyword evidence="2 5" id="KW-0812">Transmembrane</keyword>
<dbReference type="PANTHER" id="PTHR37422:SF13">
    <property type="entry name" value="LIPOPOLYSACCHARIDE BIOSYNTHESIS PROTEIN PA4999-RELATED"/>
    <property type="match status" value="1"/>
</dbReference>
<reference evidence="7 8" key="1">
    <citation type="submission" date="2018-04" db="EMBL/GenBank/DDBJ databases">
        <title>Genomic Encyclopedia of Archaeal and Bacterial Type Strains, Phase II (KMG-II): from individual species to whole genera.</title>
        <authorList>
            <person name="Goeker M."/>
        </authorList>
    </citation>
    <scope>NUCLEOTIDE SEQUENCE [LARGE SCALE GENOMIC DNA]</scope>
    <source>
        <strain evidence="7 8">DSM 26809</strain>
    </source>
</reference>
<dbReference type="PANTHER" id="PTHR37422">
    <property type="entry name" value="TEICHURONIC ACID BIOSYNTHESIS PROTEIN TUAE"/>
    <property type="match status" value="1"/>
</dbReference>
<comment type="subcellular location">
    <subcellularLocation>
        <location evidence="1">Membrane</location>
        <topology evidence="1">Multi-pass membrane protein</topology>
    </subcellularLocation>
</comment>
<keyword evidence="7" id="KW-0436">Ligase</keyword>
<dbReference type="Pfam" id="PF04932">
    <property type="entry name" value="Wzy_C"/>
    <property type="match status" value="1"/>
</dbReference>
<feature type="transmembrane region" description="Helical" evidence="5">
    <location>
        <begin position="216"/>
        <end position="233"/>
    </location>
</feature>
<keyword evidence="8" id="KW-1185">Reference proteome</keyword>
<comment type="caution">
    <text evidence="7">The sequence shown here is derived from an EMBL/GenBank/DDBJ whole genome shotgun (WGS) entry which is preliminary data.</text>
</comment>